<dbReference type="InterPro" id="IPR036390">
    <property type="entry name" value="WH_DNA-bd_sf"/>
</dbReference>
<dbReference type="PANTHER" id="PTHR24567">
    <property type="entry name" value="CRP FAMILY TRANSCRIPTIONAL REGULATORY PROTEIN"/>
    <property type="match status" value="1"/>
</dbReference>
<dbReference type="InterPro" id="IPR014710">
    <property type="entry name" value="RmlC-like_jellyroll"/>
</dbReference>
<dbReference type="Proteomes" id="UP001163821">
    <property type="component" value="Unassembled WGS sequence"/>
</dbReference>
<organism evidence="6 7">
    <name type="scientific">Gaoshiqia sediminis</name>
    <dbReference type="NCBI Taxonomy" id="2986998"/>
    <lineage>
        <taxon>Bacteria</taxon>
        <taxon>Pseudomonadati</taxon>
        <taxon>Bacteroidota</taxon>
        <taxon>Bacteroidia</taxon>
        <taxon>Marinilabiliales</taxon>
        <taxon>Prolixibacteraceae</taxon>
        <taxon>Gaoshiqia</taxon>
    </lineage>
</organism>
<keyword evidence="3" id="KW-0804">Transcription</keyword>
<dbReference type="PANTHER" id="PTHR24567:SF26">
    <property type="entry name" value="REGULATORY PROTEIN YEIL"/>
    <property type="match status" value="1"/>
</dbReference>
<dbReference type="InterPro" id="IPR012318">
    <property type="entry name" value="HTH_CRP"/>
</dbReference>
<feature type="domain" description="Cyclic nucleotide-binding" evidence="4">
    <location>
        <begin position="11"/>
        <end position="78"/>
    </location>
</feature>
<dbReference type="SMART" id="SM00100">
    <property type="entry name" value="cNMP"/>
    <property type="match status" value="1"/>
</dbReference>
<evidence type="ECO:0000256" key="3">
    <source>
        <dbReference type="ARBA" id="ARBA00023163"/>
    </source>
</evidence>
<dbReference type="RefSeq" id="WP_282591992.1">
    <property type="nucleotide sequence ID" value="NZ_JAPAAF010000016.1"/>
</dbReference>
<feature type="domain" description="HTH crp-type" evidence="5">
    <location>
        <begin position="147"/>
        <end position="213"/>
    </location>
</feature>
<evidence type="ECO:0000256" key="1">
    <source>
        <dbReference type="ARBA" id="ARBA00023015"/>
    </source>
</evidence>
<dbReference type="SUPFAM" id="SSF51206">
    <property type="entry name" value="cAMP-binding domain-like"/>
    <property type="match status" value="1"/>
</dbReference>
<dbReference type="Gene3D" id="2.60.120.10">
    <property type="entry name" value="Jelly Rolls"/>
    <property type="match status" value="1"/>
</dbReference>
<dbReference type="Pfam" id="PF13545">
    <property type="entry name" value="HTH_Crp_2"/>
    <property type="match status" value="1"/>
</dbReference>
<dbReference type="InterPro" id="IPR018490">
    <property type="entry name" value="cNMP-bd_dom_sf"/>
</dbReference>
<protein>
    <submittedName>
        <fullName evidence="6">Crp/Fnr family transcriptional regulator</fullName>
    </submittedName>
</protein>
<keyword evidence="1" id="KW-0805">Transcription regulation</keyword>
<dbReference type="CDD" id="cd00038">
    <property type="entry name" value="CAP_ED"/>
    <property type="match status" value="1"/>
</dbReference>
<dbReference type="SUPFAM" id="SSF46785">
    <property type="entry name" value="Winged helix' DNA-binding domain"/>
    <property type="match status" value="1"/>
</dbReference>
<dbReference type="SMART" id="SM00419">
    <property type="entry name" value="HTH_CRP"/>
    <property type="match status" value="1"/>
</dbReference>
<dbReference type="InterPro" id="IPR000595">
    <property type="entry name" value="cNMP-bd_dom"/>
</dbReference>
<dbReference type="GO" id="GO:0005829">
    <property type="term" value="C:cytosol"/>
    <property type="evidence" value="ECO:0007669"/>
    <property type="project" value="TreeGrafter"/>
</dbReference>
<evidence type="ECO:0000259" key="5">
    <source>
        <dbReference type="PROSITE" id="PS51063"/>
    </source>
</evidence>
<dbReference type="GO" id="GO:0003677">
    <property type="term" value="F:DNA binding"/>
    <property type="evidence" value="ECO:0007669"/>
    <property type="project" value="UniProtKB-KW"/>
</dbReference>
<dbReference type="PROSITE" id="PS51063">
    <property type="entry name" value="HTH_CRP_2"/>
    <property type="match status" value="1"/>
</dbReference>
<gene>
    <name evidence="6" type="ORF">N2K84_11660</name>
</gene>
<dbReference type="InterPro" id="IPR050397">
    <property type="entry name" value="Env_Response_Regulators"/>
</dbReference>
<evidence type="ECO:0000313" key="7">
    <source>
        <dbReference type="Proteomes" id="UP001163821"/>
    </source>
</evidence>
<dbReference type="GO" id="GO:0003700">
    <property type="term" value="F:DNA-binding transcription factor activity"/>
    <property type="evidence" value="ECO:0007669"/>
    <property type="project" value="TreeGrafter"/>
</dbReference>
<evidence type="ECO:0000256" key="2">
    <source>
        <dbReference type="ARBA" id="ARBA00023125"/>
    </source>
</evidence>
<evidence type="ECO:0000313" key="6">
    <source>
        <dbReference type="EMBL" id="MCW0483390.1"/>
    </source>
</evidence>
<accession>A0AA41Y7Q0</accession>
<dbReference type="PROSITE" id="PS50042">
    <property type="entry name" value="CNMP_BINDING_3"/>
    <property type="match status" value="1"/>
</dbReference>
<dbReference type="InterPro" id="IPR036388">
    <property type="entry name" value="WH-like_DNA-bd_sf"/>
</dbReference>
<name>A0AA41Y7Q0_9BACT</name>
<proteinExistence type="predicted"/>
<dbReference type="Gene3D" id="1.10.10.10">
    <property type="entry name" value="Winged helix-like DNA-binding domain superfamily/Winged helix DNA-binding domain"/>
    <property type="match status" value="1"/>
</dbReference>
<dbReference type="AlphaFoldDB" id="A0AA41Y7Q0"/>
<dbReference type="EMBL" id="JAPAAF010000016">
    <property type="protein sequence ID" value="MCW0483390.1"/>
    <property type="molecule type" value="Genomic_DNA"/>
</dbReference>
<keyword evidence="2" id="KW-0238">DNA-binding</keyword>
<comment type="caution">
    <text evidence="6">The sequence shown here is derived from an EMBL/GenBank/DDBJ whole genome shotgun (WGS) entry which is preliminary data.</text>
</comment>
<dbReference type="Pfam" id="PF00027">
    <property type="entry name" value="cNMP_binding"/>
    <property type="match status" value="1"/>
</dbReference>
<evidence type="ECO:0000259" key="4">
    <source>
        <dbReference type="PROSITE" id="PS50042"/>
    </source>
</evidence>
<reference evidence="6" key="1">
    <citation type="submission" date="2022-10" db="EMBL/GenBank/DDBJ databases">
        <title>Gaoshiqiia sediminis gen. nov., sp. nov., isolated from coastal sediment.</title>
        <authorList>
            <person name="Yu W.X."/>
            <person name="Mu D.S."/>
            <person name="Du J.Z."/>
            <person name="Liang Y.Q."/>
        </authorList>
    </citation>
    <scope>NUCLEOTIDE SEQUENCE</scope>
    <source>
        <strain evidence="6">A06</strain>
    </source>
</reference>
<sequence>MEQINHLLSQRFPFFEDELRDEIEQYGQVQEIGKDDEILREGQYIKSFPMVLEGSLRVIRHDDEGNELLLYFLKPGDVCSMALTCCMGQQQSNISALADENSVLLRIPIECLDKWMMQYPSWKTYMMYAYRKRFDELLETIDAIAFMDLDQRLELFLRSRFKATGEKIFSGTHQDIAYQLNTSREVVSRLLKKMEEKGLVKLGRAEIDFSGLIAREL</sequence>
<keyword evidence="7" id="KW-1185">Reference proteome</keyword>